<evidence type="ECO:0000256" key="1">
    <source>
        <dbReference type="ARBA" id="ARBA00022490"/>
    </source>
</evidence>
<comment type="subcellular location">
    <subcellularLocation>
        <location evidence="3">Cytoplasm</location>
    </subcellularLocation>
    <subcellularLocation>
        <location evidence="2">Dynein axonemal particle</location>
    </subcellularLocation>
</comment>
<dbReference type="Pfam" id="PF08190">
    <property type="entry name" value="PIH1"/>
    <property type="match status" value="1"/>
</dbReference>
<dbReference type="InterPro" id="IPR012981">
    <property type="entry name" value="PIH1_N"/>
</dbReference>
<proteinExistence type="inferred from homology"/>
<dbReference type="EMBL" id="CAJNOQ010000485">
    <property type="protein sequence ID" value="CAF0806404.1"/>
    <property type="molecule type" value="Genomic_DNA"/>
</dbReference>
<feature type="compositionally biased region" description="Low complexity" evidence="4">
    <location>
        <begin position="786"/>
        <end position="806"/>
    </location>
</feature>
<feature type="compositionally biased region" description="Polar residues" evidence="4">
    <location>
        <begin position="876"/>
        <end position="898"/>
    </location>
</feature>
<dbReference type="Proteomes" id="UP000681722">
    <property type="component" value="Unassembled WGS sequence"/>
</dbReference>
<dbReference type="GO" id="GO:0120293">
    <property type="term" value="C:dynein axonemal particle"/>
    <property type="evidence" value="ECO:0007669"/>
    <property type="project" value="UniProtKB-SubCell"/>
</dbReference>
<evidence type="ECO:0000259" key="5">
    <source>
        <dbReference type="Pfam" id="PF08190"/>
    </source>
</evidence>
<feature type="domain" description="PIH1D1/2/3 CS-like" evidence="6">
    <location>
        <begin position="292"/>
        <end position="391"/>
    </location>
</feature>
<feature type="compositionally biased region" description="Basic residues" evidence="4">
    <location>
        <begin position="616"/>
        <end position="630"/>
    </location>
</feature>
<evidence type="ECO:0000256" key="3">
    <source>
        <dbReference type="HAMAP-Rule" id="MF_03069"/>
    </source>
</evidence>
<dbReference type="AlphaFoldDB" id="A0A813TAR8"/>
<evidence type="ECO:0000313" key="7">
    <source>
        <dbReference type="EMBL" id="CAF0769130.1"/>
    </source>
</evidence>
<evidence type="ECO:0000259" key="6">
    <source>
        <dbReference type="Pfam" id="PF18201"/>
    </source>
</evidence>
<feature type="compositionally biased region" description="Basic and acidic residues" evidence="4">
    <location>
        <begin position="706"/>
        <end position="715"/>
    </location>
</feature>
<dbReference type="InterPro" id="IPR041442">
    <property type="entry name" value="PIH1D1/2/3_CS-like"/>
</dbReference>
<feature type="domain" description="PIH1 N-terminal" evidence="5">
    <location>
        <begin position="43"/>
        <end position="216"/>
    </location>
</feature>
<dbReference type="InterPro" id="IPR034727">
    <property type="entry name" value="Kintoun"/>
</dbReference>
<comment type="function">
    <text evidence="3">Required for cytoplasmic pre-assembly of axonemal dyneins, thereby playing a central role in motility in cilia and flagella. Involved in pre-assembly of dynein arm complexes in the cytoplasm before intraflagellar transport loads them for the ciliary compartment.</text>
</comment>
<dbReference type="Pfam" id="PF18201">
    <property type="entry name" value="PIH1_CS"/>
    <property type="match status" value="1"/>
</dbReference>
<dbReference type="GO" id="GO:0060285">
    <property type="term" value="P:cilium-dependent cell motility"/>
    <property type="evidence" value="ECO:0007669"/>
    <property type="project" value="UniProtKB-UniRule"/>
</dbReference>
<feature type="region of interest" description="Disordered" evidence="4">
    <location>
        <begin position="262"/>
        <end position="288"/>
    </location>
</feature>
<sequence length="970" mass="109877">MVDSSFEKKLKDLELTSDEVNRLTDAFKNPEFRKLFAEYAEEISNPKNRDLYEKEIESIENHRGMNVTFIHPNPGHVLKTTLSGKSKCFINIATSNNVEKPSYEKEQANQSNNNSTNSWNQRSSGMHWNLPHCLAPPRHDFDNKSIPCTVYDVVYHPDTYRMAQTNKNFMQMIEESALDSIENNFQCKLDRYNIKRPKMKYKGVPSATIIRKKNENFIEEQQTNHYENNVDSNDSKDEFMSALLNFSSKSHTKENHKVIISNSHQTSLSTREPSTSQELTSCESPSSSDGYTVPTYKIIHRGEFDMQDLVQNSPIIQAKSTRCKELVVEIDLPLCTTSKNVDLDIYEKSLHIHCEKPKYDLTLDLPYPVRENDSHAKFDKKQHKLVITLAVMKQNDCVVDLADIAPAQIESVEENKKDDSNQVTNREKEELIVQKLLTVDTTNYSPIPFDFKQGVSHIALVLHLKNVDKSSINITNDGKHVYIKLCSLGEGCFPLSHQLYLDFDDGQECRVLEPNGITINHSNENVVVILKKADNSNLITFHAGINQQQLETKYFTSPPIPKVSSPPTSPVIINEPVSSESNMIAVHDQKTCSHKNDFLLSTTKKQEVMAVTDKKQNKKQARRMAKKARQAKVASDETTTDERKNGSVSSLSSSDNNQETAHTLKSDNTDKLREIKFKLDHTNQRSHKTNQIENTSLTSNESQLQEIEKKDKLSDMPKLLRLPSYRRHTSESSVDDEPGEYKLKSILKNSLKIRSLSESDYNADLSSDFQFNSLNVFDRTNDSSELDLSSSGSINNNNTNTTTDSTCVTPNGTNVKRVTFSNQVVRKVFKPNGPVSGMRKSSHNQRKNKNRQKRRDSVSLSSDGDTEMPNRDGHTKITTATESKTNNVESNVNSQKFSESSDDDTSEKGVDIKKKELGLEKKKQNGKDPTDNNDDGTQKEITKKTVGKGNETDDGDSNKNPFMLESILSW</sequence>
<evidence type="ECO:0000313" key="9">
    <source>
        <dbReference type="EMBL" id="CAF3549747.1"/>
    </source>
</evidence>
<dbReference type="PANTHER" id="PTHR22997:SF3">
    <property type="entry name" value="PROTEIN KINTOUN"/>
    <property type="match status" value="1"/>
</dbReference>
<evidence type="ECO:0000256" key="4">
    <source>
        <dbReference type="SAM" id="MobiDB-lite"/>
    </source>
</evidence>
<dbReference type="Proteomes" id="UP000677228">
    <property type="component" value="Unassembled WGS sequence"/>
</dbReference>
<dbReference type="CDD" id="cd00298">
    <property type="entry name" value="ACD_sHsps_p23-like"/>
    <property type="match status" value="1"/>
</dbReference>
<dbReference type="OrthoDB" id="546764at2759"/>
<feature type="region of interest" description="Disordered" evidence="4">
    <location>
        <begin position="823"/>
        <end position="970"/>
    </location>
</feature>
<feature type="region of interest" description="Disordered" evidence="4">
    <location>
        <begin position="609"/>
        <end position="715"/>
    </location>
</feature>
<protein>
    <recommendedName>
        <fullName evidence="3">Protein kintoun</fullName>
    </recommendedName>
    <alternativeName>
        <fullName evidence="3">Dynein assembly factor 2, axonemal homolog</fullName>
    </alternativeName>
</protein>
<evidence type="ECO:0000313" key="11">
    <source>
        <dbReference type="Proteomes" id="UP000663829"/>
    </source>
</evidence>
<feature type="compositionally biased region" description="Low complexity" evidence="4">
    <location>
        <begin position="108"/>
        <end position="123"/>
    </location>
</feature>
<feature type="compositionally biased region" description="Polar residues" evidence="4">
    <location>
        <begin position="689"/>
        <end position="705"/>
    </location>
</feature>
<dbReference type="PANTHER" id="PTHR22997">
    <property type="entry name" value="PIH1 DOMAIN-CONTAINING PROTEIN 1"/>
    <property type="match status" value="1"/>
</dbReference>
<dbReference type="EMBL" id="CAJOBA010000687">
    <property type="protein sequence ID" value="CAF3549747.1"/>
    <property type="molecule type" value="Genomic_DNA"/>
</dbReference>
<dbReference type="SUPFAM" id="SSF49764">
    <property type="entry name" value="HSP20-like chaperones"/>
    <property type="match status" value="1"/>
</dbReference>
<evidence type="ECO:0000256" key="2">
    <source>
        <dbReference type="ARBA" id="ARBA00024190"/>
    </source>
</evidence>
<dbReference type="InterPro" id="IPR008978">
    <property type="entry name" value="HSP20-like_chaperone"/>
</dbReference>
<feature type="compositionally biased region" description="Basic and acidic residues" evidence="4">
    <location>
        <begin position="906"/>
        <end position="943"/>
    </location>
</feature>
<reference evidence="8" key="1">
    <citation type="submission" date="2021-02" db="EMBL/GenBank/DDBJ databases">
        <authorList>
            <person name="Nowell W R."/>
        </authorList>
    </citation>
    <scope>NUCLEOTIDE SEQUENCE</scope>
</reference>
<accession>A0A813TAR8</accession>
<dbReference type="EMBL" id="CAJOBC010000485">
    <property type="protein sequence ID" value="CAF3591836.1"/>
    <property type="molecule type" value="Genomic_DNA"/>
</dbReference>
<gene>
    <name evidence="8" type="ORF">GPM918_LOCUS3796</name>
    <name evidence="7" type="ORF">OVA965_LOCUS2984</name>
    <name evidence="10" type="ORF">SRO942_LOCUS3796</name>
    <name evidence="9" type="ORF">TMI583_LOCUS2983</name>
</gene>
<dbReference type="InterPro" id="IPR050734">
    <property type="entry name" value="PIH1/Kintoun_subfamily"/>
</dbReference>
<comment type="similarity">
    <text evidence="3">Belongs to the PIH1 family. Kintoun subfamily.</text>
</comment>
<keyword evidence="11" id="KW-1185">Reference proteome</keyword>
<evidence type="ECO:0000313" key="8">
    <source>
        <dbReference type="EMBL" id="CAF0806404.1"/>
    </source>
</evidence>
<evidence type="ECO:0000313" key="10">
    <source>
        <dbReference type="EMBL" id="CAF3591836.1"/>
    </source>
</evidence>
<comment type="caution">
    <text evidence="8">The sequence shown here is derived from an EMBL/GenBank/DDBJ whole genome shotgun (WGS) entry which is preliminary data.</text>
</comment>
<keyword evidence="1 3" id="KW-0963">Cytoplasm</keyword>
<feature type="compositionally biased region" description="Basic and acidic residues" evidence="4">
    <location>
        <begin position="662"/>
        <end position="683"/>
    </location>
</feature>
<name>A0A813TAR8_9BILA</name>
<dbReference type="Proteomes" id="UP000682733">
    <property type="component" value="Unassembled WGS sequence"/>
</dbReference>
<feature type="region of interest" description="Disordered" evidence="4">
    <location>
        <begin position="101"/>
        <end position="123"/>
    </location>
</feature>
<feature type="region of interest" description="Disordered" evidence="4">
    <location>
        <begin position="782"/>
        <end position="810"/>
    </location>
</feature>
<dbReference type="EMBL" id="CAJNOK010000687">
    <property type="protein sequence ID" value="CAF0769130.1"/>
    <property type="molecule type" value="Genomic_DNA"/>
</dbReference>
<organism evidence="8 11">
    <name type="scientific">Didymodactylos carnosus</name>
    <dbReference type="NCBI Taxonomy" id="1234261"/>
    <lineage>
        <taxon>Eukaryota</taxon>
        <taxon>Metazoa</taxon>
        <taxon>Spiralia</taxon>
        <taxon>Gnathifera</taxon>
        <taxon>Rotifera</taxon>
        <taxon>Eurotatoria</taxon>
        <taxon>Bdelloidea</taxon>
        <taxon>Philodinida</taxon>
        <taxon>Philodinidae</taxon>
        <taxon>Didymodactylos</taxon>
    </lineage>
</organism>
<dbReference type="GO" id="GO:0070286">
    <property type="term" value="P:axonemal dynein complex assembly"/>
    <property type="evidence" value="ECO:0007669"/>
    <property type="project" value="UniProtKB-UniRule"/>
</dbReference>
<dbReference type="HAMAP" id="MF_03069">
    <property type="entry name" value="Kintoun"/>
    <property type="match status" value="1"/>
</dbReference>
<feature type="compositionally biased region" description="Basic residues" evidence="4">
    <location>
        <begin position="840"/>
        <end position="854"/>
    </location>
</feature>
<dbReference type="Proteomes" id="UP000663829">
    <property type="component" value="Unassembled WGS sequence"/>
</dbReference>